<comment type="caution">
    <text evidence="1">The sequence shown here is derived from an EMBL/GenBank/DDBJ whole genome shotgun (WGS) entry which is preliminary data.</text>
</comment>
<name>A0A6G0QH93_9STRA</name>
<proteinExistence type="predicted"/>
<gene>
    <name evidence="1" type="ORF">PF008_g26677</name>
</gene>
<reference evidence="1 2" key="1">
    <citation type="submission" date="2018-09" db="EMBL/GenBank/DDBJ databases">
        <title>Genomic investigation of the strawberry pathogen Phytophthora fragariae indicates pathogenicity is determined by transcriptional variation in three key races.</title>
        <authorList>
            <person name="Adams T.M."/>
            <person name="Armitage A.D."/>
            <person name="Sobczyk M.K."/>
            <person name="Bates H.J."/>
            <person name="Dunwell J.M."/>
            <person name="Nellist C.F."/>
            <person name="Harrison R.J."/>
        </authorList>
    </citation>
    <scope>NUCLEOTIDE SEQUENCE [LARGE SCALE GENOMIC DNA]</scope>
    <source>
        <strain evidence="1 2">NOV-77</strain>
    </source>
</reference>
<accession>A0A6G0QH93</accession>
<evidence type="ECO:0000313" key="1">
    <source>
        <dbReference type="EMBL" id="KAE9286391.1"/>
    </source>
</evidence>
<organism evidence="1 2">
    <name type="scientific">Phytophthora fragariae</name>
    <dbReference type="NCBI Taxonomy" id="53985"/>
    <lineage>
        <taxon>Eukaryota</taxon>
        <taxon>Sar</taxon>
        <taxon>Stramenopiles</taxon>
        <taxon>Oomycota</taxon>
        <taxon>Peronosporomycetes</taxon>
        <taxon>Peronosporales</taxon>
        <taxon>Peronosporaceae</taxon>
        <taxon>Phytophthora</taxon>
    </lineage>
</organism>
<sequence length="120" mass="12783">MQLESRPPGSETKGPVGSGVFKTKQLARAMHVEAIRQEAIIAAIASVSCLASSRHFALDTRVRAPRLSPHIAASTSGVLTLALVSKYVTVNGYNHSHRVALASLQRHLGLSGFYAGHARL</sequence>
<evidence type="ECO:0000313" key="2">
    <source>
        <dbReference type="Proteomes" id="UP000486351"/>
    </source>
</evidence>
<dbReference type="Proteomes" id="UP000486351">
    <property type="component" value="Unassembled WGS sequence"/>
</dbReference>
<protein>
    <submittedName>
        <fullName evidence="1">Uncharacterized protein</fullName>
    </submittedName>
</protein>
<dbReference type="AlphaFoldDB" id="A0A6G0QH93"/>
<dbReference type="EMBL" id="QXFY01003315">
    <property type="protein sequence ID" value="KAE9286391.1"/>
    <property type="molecule type" value="Genomic_DNA"/>
</dbReference>